<keyword evidence="2" id="KW-1185">Reference proteome</keyword>
<sequence>MIGITTSIDDGIRFGTDPAHSMDACRHLRQPDRPHNVQGEITAAS</sequence>
<organism evidence="1 2">
    <name type="scientific">Azospirillum argentinense</name>
    <dbReference type="NCBI Taxonomy" id="2970906"/>
    <lineage>
        <taxon>Bacteria</taxon>
        <taxon>Pseudomonadati</taxon>
        <taxon>Pseudomonadota</taxon>
        <taxon>Alphaproteobacteria</taxon>
        <taxon>Rhodospirillales</taxon>
        <taxon>Azospirillaceae</taxon>
        <taxon>Azospirillum</taxon>
    </lineage>
</organism>
<gene>
    <name evidence="1" type="ORF">ACJ41P_13455</name>
</gene>
<proteinExistence type="predicted"/>
<evidence type="ECO:0000313" key="2">
    <source>
        <dbReference type="Proteomes" id="UP001628281"/>
    </source>
</evidence>
<protein>
    <submittedName>
        <fullName evidence="1">Uncharacterized protein</fullName>
    </submittedName>
</protein>
<reference evidence="1 2" key="1">
    <citation type="submission" date="2024-11" db="EMBL/GenBank/DDBJ databases">
        <title>Draft genome sequences of two bacteria associated to sugarcane roots in Colombia.</title>
        <authorList>
            <person name="Pardo-Diaz S."/>
            <person name="Masmela-Mendoza J."/>
            <person name="Delgadillo-Duran P."/>
            <person name="Bautista E.J."/>
            <person name="Rojas-Tapias D.F."/>
        </authorList>
    </citation>
    <scope>NUCLEOTIDE SEQUENCE [LARGE SCALE GENOMIC DNA]</scope>
    <source>
        <strain evidence="1 2">Ap18</strain>
    </source>
</reference>
<accession>A0ABW8V6M1</accession>
<evidence type="ECO:0000313" key="1">
    <source>
        <dbReference type="EMBL" id="MFL7902137.1"/>
    </source>
</evidence>
<comment type="caution">
    <text evidence="1">The sequence shown here is derived from an EMBL/GenBank/DDBJ whole genome shotgun (WGS) entry which is preliminary data.</text>
</comment>
<dbReference type="EMBL" id="JBJLSN010000015">
    <property type="protein sequence ID" value="MFL7902137.1"/>
    <property type="molecule type" value="Genomic_DNA"/>
</dbReference>
<name>A0ABW8V6M1_9PROT</name>
<dbReference type="RefSeq" id="WP_160174875.1">
    <property type="nucleotide sequence ID" value="NZ_CP007796.1"/>
</dbReference>
<dbReference type="Proteomes" id="UP001628281">
    <property type="component" value="Unassembled WGS sequence"/>
</dbReference>